<dbReference type="InterPro" id="IPR017504">
    <property type="entry name" value="CHP03067_Planctomycetes"/>
</dbReference>
<sequence length="332" mass="36265">MRMRALLPALAAAAVMNAMNARGDDAEGDLKKLEGTWTTTAAGGEAATYVFEGKTLKIKAPSRSYTMEVSLDPAAKPSKTIDLKIVEGPDDAKDKTSKGIYKFENDDTFVFCFRPEGDRPDAFEQVGFEQFLTTLKRKPSDAKPKPKADEPTADAPLPEGWPSGTKVGAIEVKRYPAYRSAVNRTKDVDMDGMGRLFWPLFLHITQKKIAMTAPVVMTFDPKAAPAAEAQGDVSMEFLYRQPTQGEAGQGFGPVAVEDRPAATVVSLGLLGRPGDAGFRESIAKLRAWLDEHKAEWVESGAPRMLGYHGPMTPADRQFFEVQIPIRPVDKAK</sequence>
<evidence type="ECO:0000256" key="2">
    <source>
        <dbReference type="SAM" id="SignalP"/>
    </source>
</evidence>
<evidence type="ECO:0000313" key="3">
    <source>
        <dbReference type="EMBL" id="MDG3006334.1"/>
    </source>
</evidence>
<evidence type="ECO:0000313" key="4">
    <source>
        <dbReference type="Proteomes" id="UP001216907"/>
    </source>
</evidence>
<dbReference type="RefSeq" id="WP_277862634.1">
    <property type="nucleotide sequence ID" value="NZ_JARRAG010000002.1"/>
</dbReference>
<comment type="caution">
    <text evidence="3">The sequence shown here is derived from an EMBL/GenBank/DDBJ whole genome shotgun (WGS) entry which is preliminary data.</text>
</comment>
<accession>A0ABT6FFQ4</accession>
<dbReference type="Gene3D" id="3.20.80.10">
    <property type="entry name" value="Regulatory factor, effector binding domain"/>
    <property type="match status" value="1"/>
</dbReference>
<dbReference type="NCBIfam" id="TIGR03067">
    <property type="entry name" value="Planc_TIGR03067"/>
    <property type="match status" value="1"/>
</dbReference>
<dbReference type="EMBL" id="JARRAG010000002">
    <property type="protein sequence ID" value="MDG3006334.1"/>
    <property type="molecule type" value="Genomic_DNA"/>
</dbReference>
<proteinExistence type="predicted"/>
<feature type="chain" id="PRO_5045683019" evidence="2">
    <location>
        <begin position="21"/>
        <end position="332"/>
    </location>
</feature>
<dbReference type="Proteomes" id="UP001216907">
    <property type="component" value="Unassembled WGS sequence"/>
</dbReference>
<feature type="compositionally biased region" description="Basic and acidic residues" evidence="1">
    <location>
        <begin position="138"/>
        <end position="150"/>
    </location>
</feature>
<dbReference type="SUPFAM" id="SSF55136">
    <property type="entry name" value="Probable bacterial effector-binding domain"/>
    <property type="match status" value="1"/>
</dbReference>
<keyword evidence="2" id="KW-0732">Signal</keyword>
<evidence type="ECO:0000256" key="1">
    <source>
        <dbReference type="SAM" id="MobiDB-lite"/>
    </source>
</evidence>
<reference evidence="3 4" key="1">
    <citation type="submission" date="2023-03" db="EMBL/GenBank/DDBJ databases">
        <title>Paludisphaera mucosa sp. nov. a novel planctomycete from northern fen.</title>
        <authorList>
            <person name="Ivanova A."/>
        </authorList>
    </citation>
    <scope>NUCLEOTIDE SEQUENCE [LARGE SCALE GENOMIC DNA]</scope>
    <source>
        <strain evidence="3 4">Pla2</strain>
    </source>
</reference>
<keyword evidence="4" id="KW-1185">Reference proteome</keyword>
<feature type="region of interest" description="Disordered" evidence="1">
    <location>
        <begin position="134"/>
        <end position="162"/>
    </location>
</feature>
<dbReference type="Pfam" id="PF04832">
    <property type="entry name" value="SOUL"/>
    <property type="match status" value="1"/>
</dbReference>
<name>A0ABT6FFQ4_9BACT</name>
<organism evidence="3 4">
    <name type="scientific">Paludisphaera mucosa</name>
    <dbReference type="NCBI Taxonomy" id="3030827"/>
    <lineage>
        <taxon>Bacteria</taxon>
        <taxon>Pseudomonadati</taxon>
        <taxon>Planctomycetota</taxon>
        <taxon>Planctomycetia</taxon>
        <taxon>Isosphaerales</taxon>
        <taxon>Isosphaeraceae</taxon>
        <taxon>Paludisphaera</taxon>
    </lineage>
</organism>
<protein>
    <submittedName>
        <fullName evidence="3">Heme-binding protein</fullName>
    </submittedName>
</protein>
<gene>
    <name evidence="3" type="ORF">PZE19_21395</name>
</gene>
<dbReference type="InterPro" id="IPR011256">
    <property type="entry name" value="Reg_factor_effector_dom_sf"/>
</dbReference>
<dbReference type="InterPro" id="IPR006917">
    <property type="entry name" value="SOUL_heme-bd"/>
</dbReference>
<feature type="signal peptide" evidence="2">
    <location>
        <begin position="1"/>
        <end position="20"/>
    </location>
</feature>